<feature type="transmembrane region" description="Helical" evidence="1">
    <location>
        <begin position="395"/>
        <end position="418"/>
    </location>
</feature>
<gene>
    <name evidence="2" type="ORF">SAMN05421730_10017</name>
</gene>
<dbReference type="RefSeq" id="WP_091228372.1">
    <property type="nucleotide sequence ID" value="NZ_FMKA01000001.1"/>
</dbReference>
<keyword evidence="1" id="KW-1133">Transmembrane helix</keyword>
<dbReference type="Gene3D" id="3.30.420.40">
    <property type="match status" value="2"/>
</dbReference>
<dbReference type="STRING" id="1619234.SAMN05421730_10017"/>
<dbReference type="PANTHER" id="PTHR32432:SF3">
    <property type="entry name" value="ETHANOLAMINE UTILIZATION PROTEIN EUTJ"/>
    <property type="match status" value="1"/>
</dbReference>
<dbReference type="CDD" id="cd24049">
    <property type="entry name" value="ASKHA_NBD_PilM"/>
    <property type="match status" value="1"/>
</dbReference>
<dbReference type="InterPro" id="IPR050696">
    <property type="entry name" value="FtsA/MreB"/>
</dbReference>
<evidence type="ECO:0000313" key="2">
    <source>
        <dbReference type="EMBL" id="SCP94730.1"/>
    </source>
</evidence>
<protein>
    <submittedName>
        <fullName evidence="2">Type IV pilus assembly protein PilM</fullName>
    </submittedName>
</protein>
<dbReference type="AlphaFoldDB" id="A0A1D3TN82"/>
<dbReference type="Pfam" id="PF11104">
    <property type="entry name" value="PilM_2"/>
    <property type="match status" value="1"/>
</dbReference>
<sequence length="562" mass="61491">MANKVLSIEIGYALTKVCVLDYKVKKPRVYSCFSLETPKDMLEDGYVKPSEQFVADFREKCREKKVNTNKVVFTVTSTKIANREVTIPFVKENKIKSILSANSAEYFPVDISKYRLAHSILEIVQGAEKNEKQYKLLVLAAPQDLLDSYSSLAKACGLNVVGIDYSGNSIYQAVKTQFPKGTNLIIKVDERSTLLTIIKDQVVMLQRTVAFGADSAVEAMMETNPFVDNLSYTEAIDILRRKSCIRKSLGEDSDLIDLNSETAADDDYNGERMAKSRTQVTESLRSLIGSIERVVDYYNSRNTGNAINNMVITGLGGDFSGLGKLMSYELGQKVTVLNKVDVPGIEKLLTNQKLSLGEYVACIGAAVAPVDFLGDKSKDKKAQGAAASGKDYTAVAVAVFAGSILIAGALVATSLLSYSTVKAENTQLSARYNQLLPVKTLYSEYQSVKATRDEFDSMYGITKSKNEELLSFIQELEAKMPAEIILLSLDCRNDSVVMNVNVKTEEAVTKVISQFRTFESLQDIQVPSVSEAKDDAGNVTVSFGVTCTYKPSAAEAAPATAE</sequence>
<organism evidence="2 3">
    <name type="scientific">Anaerobium acetethylicum</name>
    <dbReference type="NCBI Taxonomy" id="1619234"/>
    <lineage>
        <taxon>Bacteria</taxon>
        <taxon>Bacillati</taxon>
        <taxon>Bacillota</taxon>
        <taxon>Clostridia</taxon>
        <taxon>Lachnospirales</taxon>
        <taxon>Lachnospiraceae</taxon>
        <taxon>Anaerobium</taxon>
    </lineage>
</organism>
<dbReference type="EMBL" id="FMKA01000001">
    <property type="protein sequence ID" value="SCP94730.1"/>
    <property type="molecule type" value="Genomic_DNA"/>
</dbReference>
<reference evidence="2 3" key="1">
    <citation type="submission" date="2016-09" db="EMBL/GenBank/DDBJ databases">
        <authorList>
            <person name="Capua I."/>
            <person name="De Benedictis P."/>
            <person name="Joannis T."/>
            <person name="Lombin L.H."/>
            <person name="Cattoli G."/>
        </authorList>
    </citation>
    <scope>NUCLEOTIDE SEQUENCE [LARGE SCALE GENOMIC DNA]</scope>
    <source>
        <strain evidence="2 3">GluBS11</strain>
    </source>
</reference>
<accession>A0A1D3TN82</accession>
<proteinExistence type="predicted"/>
<dbReference type="Gene3D" id="3.30.1490.300">
    <property type="match status" value="1"/>
</dbReference>
<keyword evidence="1" id="KW-0812">Transmembrane</keyword>
<keyword evidence="1" id="KW-0472">Membrane</keyword>
<keyword evidence="3" id="KW-1185">Reference proteome</keyword>
<evidence type="ECO:0000313" key="3">
    <source>
        <dbReference type="Proteomes" id="UP000199315"/>
    </source>
</evidence>
<evidence type="ECO:0000256" key="1">
    <source>
        <dbReference type="SAM" id="Phobius"/>
    </source>
</evidence>
<name>A0A1D3TN82_9FIRM</name>
<dbReference type="InterPro" id="IPR005883">
    <property type="entry name" value="PilM"/>
</dbReference>
<dbReference type="PANTHER" id="PTHR32432">
    <property type="entry name" value="CELL DIVISION PROTEIN FTSA-RELATED"/>
    <property type="match status" value="1"/>
</dbReference>
<dbReference type="OrthoDB" id="92589at2"/>
<dbReference type="Proteomes" id="UP000199315">
    <property type="component" value="Unassembled WGS sequence"/>
</dbReference>